<reference evidence="1 2" key="1">
    <citation type="submission" date="2018-10" db="EMBL/GenBank/DDBJ databases">
        <title>Thermophilic Lithotrophy and Phototrophy in an Intertidal, Iron-rich, Geothermal Spring.</title>
        <authorList>
            <person name="Ward L.M."/>
            <person name="Idei A."/>
            <person name="Nakagawa M."/>
            <person name="Ueno Y."/>
            <person name="Fischer W."/>
            <person name="Mcglynn S.E."/>
        </authorList>
    </citation>
    <scope>NUCLEOTIDE SEQUENCE [LARGE SCALE GENOMIC DNA]</scope>
    <source>
        <strain evidence="1">J137</strain>
    </source>
</reference>
<dbReference type="Proteomes" id="UP000269410">
    <property type="component" value="Unassembled WGS sequence"/>
</dbReference>
<evidence type="ECO:0000313" key="1">
    <source>
        <dbReference type="EMBL" id="RMD77636.1"/>
    </source>
</evidence>
<name>A0A3M0Z2D3_9BACT</name>
<protein>
    <submittedName>
        <fullName evidence="1">YbaB/EbfC family DNA-binding protein</fullName>
    </submittedName>
</protein>
<dbReference type="EMBL" id="RFKV01000015">
    <property type="protein sequence ID" value="RMD77636.1"/>
    <property type="molecule type" value="Genomic_DNA"/>
</dbReference>
<gene>
    <name evidence="1" type="ORF">D6810_00400</name>
</gene>
<organism evidence="1 2">
    <name type="scientific">Candidatus Dojkabacteria bacterium</name>
    <dbReference type="NCBI Taxonomy" id="2099670"/>
    <lineage>
        <taxon>Bacteria</taxon>
        <taxon>Candidatus Dojkabacteria</taxon>
    </lineage>
</organism>
<dbReference type="GO" id="GO:0003677">
    <property type="term" value="F:DNA binding"/>
    <property type="evidence" value="ECO:0007669"/>
    <property type="project" value="UniProtKB-KW"/>
</dbReference>
<proteinExistence type="predicted"/>
<dbReference type="AlphaFoldDB" id="A0A3M0Z2D3"/>
<comment type="caution">
    <text evidence="1">The sequence shown here is derived from an EMBL/GenBank/DDBJ whole genome shotgun (WGS) entry which is preliminary data.</text>
</comment>
<sequence length="111" mass="12061">MGVFDMAKLAQKAMQARKKISKLTAVGSSGSVSLLINGLYEFLEIEINGEKLIEGSKILTGADPETIREIVGEITSIIKFDVLKAYERARAALEKEMSTSNIEDLKDLLGG</sequence>
<keyword evidence="1" id="KW-0238">DNA-binding</keyword>
<evidence type="ECO:0000313" key="2">
    <source>
        <dbReference type="Proteomes" id="UP000269410"/>
    </source>
</evidence>
<accession>A0A3M0Z2D3</accession>